<accession>X1GUM5</accession>
<proteinExistence type="predicted"/>
<protein>
    <submittedName>
        <fullName evidence="1">Uncharacterized protein</fullName>
    </submittedName>
</protein>
<sequence>MDLNILEGELIENPVWKSADSIKYNNVLVANAAQLQAAHDSIDWLGDAIYLGCVSIAGKGVIQVSLNHHHFAM</sequence>
<gene>
    <name evidence="1" type="ORF">S03H2_29297</name>
</gene>
<reference evidence="1" key="1">
    <citation type="journal article" date="2014" name="Front. Microbiol.">
        <title>High frequency of phylogenetically diverse reductive dehalogenase-homologous genes in deep subseafloor sedimentary metagenomes.</title>
        <authorList>
            <person name="Kawai M."/>
            <person name="Futagami T."/>
            <person name="Toyoda A."/>
            <person name="Takaki Y."/>
            <person name="Nishi S."/>
            <person name="Hori S."/>
            <person name="Arai W."/>
            <person name="Tsubouchi T."/>
            <person name="Morono Y."/>
            <person name="Uchiyama I."/>
            <person name="Ito T."/>
            <person name="Fujiyama A."/>
            <person name="Inagaki F."/>
            <person name="Takami H."/>
        </authorList>
    </citation>
    <scope>NUCLEOTIDE SEQUENCE</scope>
    <source>
        <strain evidence="1">Expedition CK06-06</strain>
    </source>
</reference>
<evidence type="ECO:0000313" key="1">
    <source>
        <dbReference type="EMBL" id="GAH61611.1"/>
    </source>
</evidence>
<name>X1GUM5_9ZZZZ</name>
<dbReference type="EMBL" id="BARU01017675">
    <property type="protein sequence ID" value="GAH61611.1"/>
    <property type="molecule type" value="Genomic_DNA"/>
</dbReference>
<organism evidence="1">
    <name type="scientific">marine sediment metagenome</name>
    <dbReference type="NCBI Taxonomy" id="412755"/>
    <lineage>
        <taxon>unclassified sequences</taxon>
        <taxon>metagenomes</taxon>
        <taxon>ecological metagenomes</taxon>
    </lineage>
</organism>
<dbReference type="AlphaFoldDB" id="X1GUM5"/>
<comment type="caution">
    <text evidence="1">The sequence shown here is derived from an EMBL/GenBank/DDBJ whole genome shotgun (WGS) entry which is preliminary data.</text>
</comment>